<proteinExistence type="predicted"/>
<dbReference type="InterPro" id="IPR006430">
    <property type="entry name" value="Phage_portal_PBSX"/>
</dbReference>
<accession>A0A081NB86</accession>
<comment type="caution">
    <text evidence="1">The sequence shown here is derived from an EMBL/GenBank/DDBJ whole genome shotgun (WGS) entry which is preliminary data.</text>
</comment>
<evidence type="ECO:0000313" key="1">
    <source>
        <dbReference type="EMBL" id="KEQ15709.1"/>
    </source>
</evidence>
<dbReference type="NCBIfam" id="TIGR01540">
    <property type="entry name" value="portal_PBSX"/>
    <property type="match status" value="1"/>
</dbReference>
<dbReference type="Proteomes" id="UP000028006">
    <property type="component" value="Unassembled WGS sequence"/>
</dbReference>
<keyword evidence="2" id="KW-1185">Reference proteome</keyword>
<dbReference type="eggNOG" id="COG5518">
    <property type="taxonomic scope" value="Bacteria"/>
</dbReference>
<dbReference type="EMBL" id="JOKG01000001">
    <property type="protein sequence ID" value="KEQ15709.1"/>
    <property type="molecule type" value="Genomic_DNA"/>
</dbReference>
<sequence>MTFGEPEQVLSGNLLDGLGSILHPYNGYYEPPISRSGLSRMRHANAHHGSCLIFRRNMLANFFVENPLIAISDFKAAVLDYLVFGEAYFQIHTNYFREVTRISHLPALNMRRMPDTNDGQEQYLMLDPVGTGKTEFYPGSVIRAAEYDTGQQIYGVPDWLGGLQSALLNEDATLFRRRYYKNGCHIGYILYTTDPSIKPEVEDEIRKKVSSGKGVGNFKSLYMNIPNGKKDSVQVIPVGDISQRDEFERVKNLSAKDVIVAHRVRGELSAVIPEETNSADIEKVSRVYVQNETKPLAQSFMDLNKHFRRVTPFQFDFPALAQVAPE</sequence>
<name>A0A081NB86_9GAMM</name>
<dbReference type="AlphaFoldDB" id="A0A081NB86"/>
<protein>
    <submittedName>
        <fullName evidence="1">Terminase</fullName>
    </submittedName>
</protein>
<reference evidence="1 2" key="1">
    <citation type="submission" date="2014-06" db="EMBL/GenBank/DDBJ databases">
        <title>Whole Genome Sequences of Three Symbiotic Endozoicomonas Bacteria.</title>
        <authorList>
            <person name="Neave M.J."/>
            <person name="Apprill A."/>
            <person name="Voolstra C.R."/>
        </authorList>
    </citation>
    <scope>NUCLEOTIDE SEQUENCE [LARGE SCALE GENOMIC DNA]</scope>
    <source>
        <strain evidence="1 2">LMG 24815</strain>
    </source>
</reference>
<evidence type="ECO:0000313" key="2">
    <source>
        <dbReference type="Proteomes" id="UP000028006"/>
    </source>
</evidence>
<organism evidence="1 2">
    <name type="scientific">Endozoicomonas montiporae</name>
    <dbReference type="NCBI Taxonomy" id="1027273"/>
    <lineage>
        <taxon>Bacteria</taxon>
        <taxon>Pseudomonadati</taxon>
        <taxon>Pseudomonadota</taxon>
        <taxon>Gammaproteobacteria</taxon>
        <taxon>Oceanospirillales</taxon>
        <taxon>Endozoicomonadaceae</taxon>
        <taxon>Endozoicomonas</taxon>
    </lineage>
</organism>
<gene>
    <name evidence="1" type="ORF">GZ77_03830</name>
</gene>